<evidence type="ECO:0000256" key="4">
    <source>
        <dbReference type="ARBA" id="ARBA00023242"/>
    </source>
</evidence>
<dbReference type="InterPro" id="IPR042533">
    <property type="entry name" value="Nucleoporin_Nup155_C_1"/>
</dbReference>
<evidence type="ECO:0000256" key="3">
    <source>
        <dbReference type="ARBA" id="ARBA00022448"/>
    </source>
</evidence>
<dbReference type="PANTHER" id="PTHR10350">
    <property type="entry name" value="NUCLEAR PORE COMPLEX PROTEIN NUP155"/>
    <property type="match status" value="1"/>
</dbReference>
<evidence type="ECO:0008006" key="9">
    <source>
        <dbReference type="Google" id="ProtNLM"/>
    </source>
</evidence>
<keyword evidence="4" id="KW-0539">Nucleus</keyword>
<dbReference type="Proteomes" id="UP001642484">
    <property type="component" value="Unassembled WGS sequence"/>
</dbReference>
<dbReference type="Gene3D" id="1.20.58.1780">
    <property type="match status" value="1"/>
</dbReference>
<keyword evidence="8" id="KW-1185">Reference proteome</keyword>
<gene>
    <name evidence="7" type="ORF">CCMP2556_LOCUS7214</name>
</gene>
<evidence type="ECO:0000259" key="6">
    <source>
        <dbReference type="Pfam" id="PF08801"/>
    </source>
</evidence>
<name>A0ABP0IP25_9DINO</name>
<evidence type="ECO:0000256" key="2">
    <source>
        <dbReference type="ARBA" id="ARBA00007373"/>
    </source>
</evidence>
<dbReference type="Gene3D" id="1.25.40.450">
    <property type="entry name" value="Nucleoporin, helical domain, N-terminal subdomain"/>
    <property type="match status" value="1"/>
</dbReference>
<organism evidence="7 8">
    <name type="scientific">Durusdinium trenchii</name>
    <dbReference type="NCBI Taxonomy" id="1381693"/>
    <lineage>
        <taxon>Eukaryota</taxon>
        <taxon>Sar</taxon>
        <taxon>Alveolata</taxon>
        <taxon>Dinophyceae</taxon>
        <taxon>Suessiales</taxon>
        <taxon>Symbiodiniaceae</taxon>
        <taxon>Durusdinium</taxon>
    </lineage>
</organism>
<dbReference type="InterPro" id="IPR004870">
    <property type="entry name" value="Nucleoporin_Nup155"/>
</dbReference>
<dbReference type="InterPro" id="IPR014908">
    <property type="entry name" value="Nucleoporin_Nup133/Nup155_N"/>
</dbReference>
<dbReference type="InterPro" id="IPR007187">
    <property type="entry name" value="Nucleoporin_Nup133/Nup155_C"/>
</dbReference>
<feature type="domain" description="Nucleoporin Nup133/Nup155-like N-terminal" evidence="6">
    <location>
        <begin position="72"/>
        <end position="269"/>
    </location>
</feature>
<reference evidence="7 8" key="1">
    <citation type="submission" date="2024-02" db="EMBL/GenBank/DDBJ databases">
        <authorList>
            <person name="Chen Y."/>
            <person name="Shah S."/>
            <person name="Dougan E. K."/>
            <person name="Thang M."/>
            <person name="Chan C."/>
        </authorList>
    </citation>
    <scope>NUCLEOTIDE SEQUENCE [LARGE SCALE GENOMIC DNA]</scope>
</reference>
<evidence type="ECO:0000313" key="8">
    <source>
        <dbReference type="Proteomes" id="UP001642484"/>
    </source>
</evidence>
<keyword evidence="3" id="KW-0813">Transport</keyword>
<comment type="similarity">
    <text evidence="2">Belongs to the non-repetitive/WGA-negative nucleoporin family.</text>
</comment>
<protein>
    <recommendedName>
        <fullName evidence="9">Nuclear pore complex protein Nup155</fullName>
    </recommendedName>
</protein>
<feature type="domain" description="Nucleoporin Nup133/Nup155-like C-terminal" evidence="5">
    <location>
        <begin position="805"/>
        <end position="1127"/>
    </location>
</feature>
<comment type="caution">
    <text evidence="7">The sequence shown here is derived from an EMBL/GenBank/DDBJ whole genome shotgun (WGS) entry which is preliminary data.</text>
</comment>
<evidence type="ECO:0000256" key="1">
    <source>
        <dbReference type="ARBA" id="ARBA00004123"/>
    </source>
</evidence>
<dbReference type="Pfam" id="PF03177">
    <property type="entry name" value="Nucleoporin_C"/>
    <property type="match status" value="1"/>
</dbReference>
<dbReference type="Pfam" id="PF08801">
    <property type="entry name" value="Nucleoporin_N"/>
    <property type="match status" value="1"/>
</dbReference>
<sequence length="1208" mass="132154">MDPLPDVIHRRDESLQGLVLPCRLLGEALAQDDQFLSLEETSVAGGGSADYDFSLPQFALDAAGTSSLPSTGFTQQGLLPEIQRLWRSFDSKIVLWKYDDPAVQEVTEYTGVSEAVVAAATARPKDFVQGVDYFLVLATTLEISLHALRFAPGSNRLLPPVRTQFAVASDDISMSAVACDPSSGRIFLGGRDGCIHELQYDEDTRWLGRPKKCRKSAVSWNLQSQLPAVLQRACVAIFGPAEAVLQLVVDASRGLLFALSSSNITLFQVPPSQQDAYGRLEEKPVVQLCSISQSSIANEVGRIKARLFPGLLPVGSRGLNPFGSGLVSAAPPKLIKVLTVGRPLGGSVIACVVAEDGTRIFLRGNSRPVPQGADGNKQGRSVRANITSMAVHHVRFLDANAPKDLHVKDALWENGVTLLHCSFGTEGSTRDAVVALSTDLRVVAQRQGRGHSPWVNVAGTAEHVDTISLTQETEIPQIFGIASLPAPISKPIERLFSNPSQGLILPVAHLSELAKEQLLAAPRFMVISSIGAHVLRRMQPLDALREHLLAGQLPALQEFVGQYTAEQACALLFQVLTLAVPKLNPEAVDKQMGLSRNKGSKLKSQTRSNAGLLEPRGLGAGAFAGPAGLRDPTEEVLLLRAEQLLLSQQLSFQLGFAQALPSIEAGAHPFQGSPLGYSVMFQSAARLSARMRGLYLYLSRLLRPLWLSQVMLVAWPPVSEKKRRRDEWWPPPPDPPPVAKGAQWQCAFSQSQRAFLRSQLLLLKSALDRCLPRLCREGCLLPVNGGGGSEEVDAANGAMQILVASMEALDFLELMSNCTAAMASGSCSAETLLRFSELTFRDLVCQAEARKVLQQLMQAGIVACRDLSNCPSLFHQADLEVQEAYEILKLVESSLQAATQSTLELARLSHLTHRALETLERNAAQVNLMDAAARLRAVGACKGLIALCSSVARARDPKDEALRPQDPSNPRLQQLHYARLECYQVVLGLLEDVCSFARQRSGSILQSLAPTERRMELPELLPSHLSDADAMAILDGLLRHCLEGHRYQADELFHFCVLKWMMQCGLPPYQYKSPYLKNFLLVHAKDHPELHCRYLQHNGRWAEACDAYLSLARDAERQDGHDDRLLMLQNAALCARMPRSNRRVEPILRMMSETAKQNPGQCWQVGSRCGFEAMGGALILRNSAVEVHVHPWRRRSMSRCMSGISGAL</sequence>
<evidence type="ECO:0000259" key="5">
    <source>
        <dbReference type="Pfam" id="PF03177"/>
    </source>
</evidence>
<proteinExistence type="inferred from homology"/>
<accession>A0ABP0IP25</accession>
<evidence type="ECO:0000313" key="7">
    <source>
        <dbReference type="EMBL" id="CAK9003252.1"/>
    </source>
</evidence>
<comment type="subcellular location">
    <subcellularLocation>
        <location evidence="1">Nucleus</location>
    </subcellularLocation>
</comment>
<dbReference type="PANTHER" id="PTHR10350:SF6">
    <property type="entry name" value="NUCLEAR PORE COMPLEX PROTEIN NUP155"/>
    <property type="match status" value="1"/>
</dbReference>
<dbReference type="EMBL" id="CAXAMN010003169">
    <property type="protein sequence ID" value="CAK9003252.1"/>
    <property type="molecule type" value="Genomic_DNA"/>
</dbReference>